<keyword evidence="12" id="KW-1185">Reference proteome</keyword>
<dbReference type="InterPro" id="IPR043131">
    <property type="entry name" value="BCAT-like_N"/>
</dbReference>
<dbReference type="PANTHER" id="PTHR42743">
    <property type="entry name" value="AMINO-ACID AMINOTRANSFERASE"/>
    <property type="match status" value="1"/>
</dbReference>
<dbReference type="NCBIfam" id="TIGR03461">
    <property type="entry name" value="pabC_Proteo"/>
    <property type="match status" value="1"/>
</dbReference>
<proteinExistence type="inferred from homology"/>
<evidence type="ECO:0000256" key="4">
    <source>
        <dbReference type="ARBA" id="ARBA00022898"/>
    </source>
</evidence>
<protein>
    <recommendedName>
        <fullName evidence="8 10">Aminodeoxychorismate lyase</fullName>
        <ecNumber evidence="8 10">4.1.3.38</ecNumber>
    </recommendedName>
</protein>
<dbReference type="InterPro" id="IPR001544">
    <property type="entry name" value="Aminotrans_IV"/>
</dbReference>
<dbReference type="GO" id="GO:0008153">
    <property type="term" value="P:4-aminobenzoate biosynthetic process"/>
    <property type="evidence" value="ECO:0007669"/>
    <property type="project" value="UniProtKB-UniRule"/>
</dbReference>
<evidence type="ECO:0000256" key="9">
    <source>
        <dbReference type="ARBA" id="ARBA00049529"/>
    </source>
</evidence>
<reference evidence="11" key="2">
    <citation type="submission" date="2020-09" db="EMBL/GenBank/DDBJ databases">
        <authorList>
            <person name="Sun Q."/>
            <person name="Zhou Y."/>
        </authorList>
    </citation>
    <scope>NUCLEOTIDE SEQUENCE</scope>
    <source>
        <strain evidence="11">CGMCC 1.12726</strain>
    </source>
</reference>
<dbReference type="GO" id="GO:0030170">
    <property type="term" value="F:pyridoxal phosphate binding"/>
    <property type="evidence" value="ECO:0007669"/>
    <property type="project" value="InterPro"/>
</dbReference>
<dbReference type="GO" id="GO:0005829">
    <property type="term" value="C:cytosol"/>
    <property type="evidence" value="ECO:0007669"/>
    <property type="project" value="TreeGrafter"/>
</dbReference>
<comment type="similarity">
    <text evidence="2">Belongs to the class-IV pyridoxal-phosphate-dependent aminotransferase family.</text>
</comment>
<gene>
    <name evidence="11" type="ORF">GCM10010960_12940</name>
</gene>
<dbReference type="RefSeq" id="WP_188449022.1">
    <property type="nucleotide sequence ID" value="NZ_BMFO01000002.1"/>
</dbReference>
<dbReference type="InterPro" id="IPR050571">
    <property type="entry name" value="Class-IV_PLP-Dep_Aminotrnsfr"/>
</dbReference>
<reference evidence="11" key="1">
    <citation type="journal article" date="2014" name="Int. J. Syst. Evol. Microbiol.">
        <title>Complete genome sequence of Corynebacterium casei LMG S-19264T (=DSM 44701T), isolated from a smear-ripened cheese.</title>
        <authorList>
            <consortium name="US DOE Joint Genome Institute (JGI-PGF)"/>
            <person name="Walter F."/>
            <person name="Albersmeier A."/>
            <person name="Kalinowski J."/>
            <person name="Ruckert C."/>
        </authorList>
    </citation>
    <scope>NUCLEOTIDE SEQUENCE</scope>
    <source>
        <strain evidence="11">CGMCC 1.12726</strain>
    </source>
</reference>
<dbReference type="Proteomes" id="UP000632858">
    <property type="component" value="Unassembled WGS sequence"/>
</dbReference>
<evidence type="ECO:0000256" key="10">
    <source>
        <dbReference type="NCBIfam" id="TIGR03461"/>
    </source>
</evidence>
<evidence type="ECO:0000256" key="7">
    <source>
        <dbReference type="ARBA" id="ARBA00035633"/>
    </source>
</evidence>
<evidence type="ECO:0000256" key="2">
    <source>
        <dbReference type="ARBA" id="ARBA00009320"/>
    </source>
</evidence>
<dbReference type="AlphaFoldDB" id="A0A917CNS0"/>
<dbReference type="EC" id="4.1.3.38" evidence="8 10"/>
<dbReference type="Gene3D" id="3.30.470.10">
    <property type="match status" value="1"/>
</dbReference>
<organism evidence="11 12">
    <name type="scientific">Arenimonas maotaiensis</name>
    <dbReference type="NCBI Taxonomy" id="1446479"/>
    <lineage>
        <taxon>Bacteria</taxon>
        <taxon>Pseudomonadati</taxon>
        <taxon>Pseudomonadota</taxon>
        <taxon>Gammaproteobacteria</taxon>
        <taxon>Lysobacterales</taxon>
        <taxon>Lysobacteraceae</taxon>
        <taxon>Arenimonas</taxon>
    </lineage>
</organism>
<dbReference type="GO" id="GO:0008696">
    <property type="term" value="F:4-amino-4-deoxychorismate lyase activity"/>
    <property type="evidence" value="ECO:0007669"/>
    <property type="project" value="UniProtKB-UniRule"/>
</dbReference>
<evidence type="ECO:0000256" key="5">
    <source>
        <dbReference type="ARBA" id="ARBA00022909"/>
    </source>
</evidence>
<evidence type="ECO:0000313" key="11">
    <source>
        <dbReference type="EMBL" id="GGF92432.1"/>
    </source>
</evidence>
<comment type="pathway">
    <text evidence="7">Cofactor biosynthesis; tetrahydrofolate biosynthesis; 4-aminobenzoate from chorismate: step 2/2.</text>
</comment>
<dbReference type="SUPFAM" id="SSF56752">
    <property type="entry name" value="D-aminoacid aminotransferase-like PLP-dependent enzymes"/>
    <property type="match status" value="1"/>
</dbReference>
<comment type="subunit">
    <text evidence="3">Homodimer.</text>
</comment>
<evidence type="ECO:0000313" key="12">
    <source>
        <dbReference type="Proteomes" id="UP000632858"/>
    </source>
</evidence>
<comment type="cofactor">
    <cofactor evidence="1">
        <name>pyridoxal 5'-phosphate</name>
        <dbReference type="ChEBI" id="CHEBI:597326"/>
    </cofactor>
</comment>
<name>A0A917CNS0_9GAMM</name>
<dbReference type="Pfam" id="PF01063">
    <property type="entry name" value="Aminotran_4"/>
    <property type="match status" value="1"/>
</dbReference>
<keyword evidence="4" id="KW-0663">Pyridoxal phosphate</keyword>
<sequence>MNVRVFRGEQPVPALSPADRGLAYGDGLFETLLAVDGDIPWWHAHWRRLSTGAARLGITPPDEAFLRSAADDLLGQGRQVLKLILTRGESGRGYLPADGPPTSILSVHPAPAAEEAPLALHWCETPVARQPALAGLKHLNRLENVLARAECERVGRAEGLMCDEQGYVRCATAANVFALIDSVWHTPDAALGGVAGVARAQLLALEPGIRVAELSRLMLENAEAVFLSNAVRGMMAVDRIGETAFARSAAFDTLKQRFLATYPAFARD</sequence>
<accession>A0A917CNS0</accession>
<evidence type="ECO:0000256" key="6">
    <source>
        <dbReference type="ARBA" id="ARBA00023239"/>
    </source>
</evidence>
<dbReference type="InterPro" id="IPR036038">
    <property type="entry name" value="Aminotransferase-like"/>
</dbReference>
<evidence type="ECO:0000256" key="8">
    <source>
        <dbReference type="ARBA" id="ARBA00035676"/>
    </source>
</evidence>
<evidence type="ECO:0000256" key="1">
    <source>
        <dbReference type="ARBA" id="ARBA00001933"/>
    </source>
</evidence>
<comment type="caution">
    <text evidence="11">The sequence shown here is derived from an EMBL/GenBank/DDBJ whole genome shotgun (WGS) entry which is preliminary data.</text>
</comment>
<keyword evidence="5" id="KW-0289">Folate biosynthesis</keyword>
<comment type="catalytic activity">
    <reaction evidence="9">
        <text>4-amino-4-deoxychorismate = 4-aminobenzoate + pyruvate + H(+)</text>
        <dbReference type="Rhea" id="RHEA:16201"/>
        <dbReference type="ChEBI" id="CHEBI:15361"/>
        <dbReference type="ChEBI" id="CHEBI:15378"/>
        <dbReference type="ChEBI" id="CHEBI:17836"/>
        <dbReference type="ChEBI" id="CHEBI:58406"/>
        <dbReference type="EC" id="4.1.3.38"/>
    </reaction>
</comment>
<dbReference type="InterPro" id="IPR043132">
    <property type="entry name" value="BCAT-like_C"/>
</dbReference>
<dbReference type="Gene3D" id="3.20.10.10">
    <property type="entry name" value="D-amino Acid Aminotransferase, subunit A, domain 2"/>
    <property type="match status" value="1"/>
</dbReference>
<dbReference type="GO" id="GO:0046656">
    <property type="term" value="P:folic acid biosynthetic process"/>
    <property type="evidence" value="ECO:0007669"/>
    <property type="project" value="UniProtKB-KW"/>
</dbReference>
<keyword evidence="6 11" id="KW-0456">Lyase</keyword>
<dbReference type="PANTHER" id="PTHR42743:SF2">
    <property type="entry name" value="AMINODEOXYCHORISMATE LYASE"/>
    <property type="match status" value="1"/>
</dbReference>
<evidence type="ECO:0000256" key="3">
    <source>
        <dbReference type="ARBA" id="ARBA00011738"/>
    </source>
</evidence>
<dbReference type="EMBL" id="BMFO01000002">
    <property type="protein sequence ID" value="GGF92432.1"/>
    <property type="molecule type" value="Genomic_DNA"/>
</dbReference>
<dbReference type="InterPro" id="IPR017824">
    <property type="entry name" value="Aminodeoxychorismate_lyase_IV"/>
</dbReference>